<feature type="compositionally biased region" description="Polar residues" evidence="1">
    <location>
        <begin position="213"/>
        <end position="225"/>
    </location>
</feature>
<dbReference type="PROSITE" id="PS51411">
    <property type="entry name" value="PSP1_C"/>
    <property type="match status" value="1"/>
</dbReference>
<dbReference type="OrthoDB" id="243127at2759"/>
<dbReference type="PANTHER" id="PTHR43830">
    <property type="entry name" value="PROTEIN PSP1"/>
    <property type="match status" value="1"/>
</dbReference>
<comment type="caution">
    <text evidence="3">The sequence shown here is derived from an EMBL/GenBank/DDBJ whole genome shotgun (WGS) entry which is preliminary data.</text>
</comment>
<evidence type="ECO:0000313" key="3">
    <source>
        <dbReference type="EMBL" id="OGE47069.1"/>
    </source>
</evidence>
<evidence type="ECO:0000256" key="1">
    <source>
        <dbReference type="SAM" id="MobiDB-lite"/>
    </source>
</evidence>
<dbReference type="InterPro" id="IPR047767">
    <property type="entry name" value="PSP1-like"/>
</dbReference>
<reference evidence="3 4" key="1">
    <citation type="journal article" date="2016" name="Sci. Rep.">
        <title>Penicillium arizonense, a new, genome sequenced fungal species, reveals a high chemical diversity in secreted metabolites.</title>
        <authorList>
            <person name="Grijseels S."/>
            <person name="Nielsen J.C."/>
            <person name="Randelovic M."/>
            <person name="Nielsen J."/>
            <person name="Nielsen K.F."/>
            <person name="Workman M."/>
            <person name="Frisvad J.C."/>
        </authorList>
    </citation>
    <scope>NUCLEOTIDE SEQUENCE [LARGE SCALE GENOMIC DNA]</scope>
    <source>
        <strain evidence="3 4">CBS 141311</strain>
    </source>
</reference>
<evidence type="ECO:0000259" key="2">
    <source>
        <dbReference type="PROSITE" id="PS51411"/>
    </source>
</evidence>
<gene>
    <name evidence="3" type="ORF">PENARI_c068G03877</name>
</gene>
<dbReference type="AlphaFoldDB" id="A0A1F5L281"/>
<dbReference type="InterPro" id="IPR007557">
    <property type="entry name" value="PSP1_C"/>
</dbReference>
<proteinExistence type="predicted"/>
<organism evidence="3 4">
    <name type="scientific">Penicillium arizonense</name>
    <dbReference type="NCBI Taxonomy" id="1835702"/>
    <lineage>
        <taxon>Eukaryota</taxon>
        <taxon>Fungi</taxon>
        <taxon>Dikarya</taxon>
        <taxon>Ascomycota</taxon>
        <taxon>Pezizomycotina</taxon>
        <taxon>Eurotiomycetes</taxon>
        <taxon>Eurotiomycetidae</taxon>
        <taxon>Eurotiales</taxon>
        <taxon>Aspergillaceae</taxon>
        <taxon>Penicillium</taxon>
    </lineage>
</organism>
<accession>A0A1F5L281</accession>
<sequence>MANPSPASGPLDDEMLNPITHTILTESDITCSIPLHLTPKTCCSQSSSVGQMSTFKPHARRPSVLRELRHDSASFGRVGDESLNNPDGDLSHPADQARTIEQLARENALLRQEVTGQDLSLPRIRGSMSKEDLVVEDLGELRDVQRYSNLGSNARRPFSEHSPDLEQRFSSFTTEYVRKSHRQTAPGFGSVTDIPLSRRHTFADIHMRHTSISSVDSHASATTPSGLRDRDEGYGNSKYFSDPSMLPQTFYPCGQTLCDECLSDIPLSPSRYAISGADDRQPQLLSHTQKNQLLYLVTFKCHRANVFYVQKDSDIKVKDGDLVIVEADRGTDLGTVQHVNVTIQKARELKQQYSQEHYKRLMFFSHQGQHEGPNLANAGLQILNTTGGMGTHANGVQETGADIKPKLIKRLAQNHEIEILRNKAGNEANAKRIGQQKVAEHRLNIQILDAELQMDWKKLTFYYFADSYINFNSLVADLFKVYKTRIWMSAINPAAFVMPPTAGLQGPGGLSNPLYRQDEQYTDCRHLYDGLAYSGVPDAVNTQCEGRVNQVGMLCTAYNEPYEPFAQPSRQVAAAQTDAFTQFSPATHDDMEMNPSDYLAGNAGSSCAACMHPTRRLDWPIPGDIAPLLIFYIPLLNLEIILCNRTGY</sequence>
<dbReference type="GeneID" id="34582340"/>
<protein>
    <recommendedName>
        <fullName evidence="2">PSP1 C-terminal domain-containing protein</fullName>
    </recommendedName>
</protein>
<evidence type="ECO:0000313" key="4">
    <source>
        <dbReference type="Proteomes" id="UP000177622"/>
    </source>
</evidence>
<keyword evidence="4" id="KW-1185">Reference proteome</keyword>
<dbReference type="Pfam" id="PF04468">
    <property type="entry name" value="PSP1"/>
    <property type="match status" value="1"/>
</dbReference>
<name>A0A1F5L281_PENAI</name>
<dbReference type="RefSeq" id="XP_022482535.1">
    <property type="nucleotide sequence ID" value="XM_022637606.1"/>
</dbReference>
<dbReference type="PANTHER" id="PTHR43830:SF3">
    <property type="entry name" value="PROTEIN PSP1"/>
    <property type="match status" value="1"/>
</dbReference>
<dbReference type="GO" id="GO:0005737">
    <property type="term" value="C:cytoplasm"/>
    <property type="evidence" value="ECO:0007669"/>
    <property type="project" value="TreeGrafter"/>
</dbReference>
<feature type="domain" description="PSP1 C-terminal" evidence="2">
    <location>
        <begin position="406"/>
        <end position="491"/>
    </location>
</feature>
<feature type="region of interest" description="Disordered" evidence="1">
    <location>
        <begin position="213"/>
        <end position="234"/>
    </location>
</feature>
<dbReference type="Proteomes" id="UP000177622">
    <property type="component" value="Unassembled WGS sequence"/>
</dbReference>
<dbReference type="EMBL" id="LXJU01000068">
    <property type="protein sequence ID" value="OGE47069.1"/>
    <property type="molecule type" value="Genomic_DNA"/>
</dbReference>